<evidence type="ECO:0000256" key="1">
    <source>
        <dbReference type="SAM" id="MobiDB-lite"/>
    </source>
</evidence>
<sequence>MQAIAAPRFLLLAVILLTWSITANAAAAAGLAPRIPEPLTMVAADGKLFTDPAADSGAAKPTTLQPPSAPFEAAAASRETEAPPPSGPADPTAAGPPPADPAITPAPATVDMLDQAGNNFIQTTYYTCVTVGSYSHCGWHEPILDASSGADAGQVCVWHKAALAVIATVVIIAFDIMR</sequence>
<evidence type="ECO:0000313" key="4">
    <source>
        <dbReference type="Proteomes" id="UP000319257"/>
    </source>
</evidence>
<gene>
    <name evidence="3" type="ORF">E0L32_002188</name>
</gene>
<dbReference type="OrthoDB" id="3542181at2759"/>
<keyword evidence="2" id="KW-0732">Signal</keyword>
<protein>
    <submittedName>
        <fullName evidence="3">Uncharacterized protein</fullName>
    </submittedName>
</protein>
<feature type="region of interest" description="Disordered" evidence="1">
    <location>
        <begin position="53"/>
        <end position="106"/>
    </location>
</feature>
<organism evidence="3 4">
    <name type="scientific">Thyridium curvatum</name>
    <dbReference type="NCBI Taxonomy" id="1093900"/>
    <lineage>
        <taxon>Eukaryota</taxon>
        <taxon>Fungi</taxon>
        <taxon>Dikarya</taxon>
        <taxon>Ascomycota</taxon>
        <taxon>Pezizomycotina</taxon>
        <taxon>Sordariomycetes</taxon>
        <taxon>Sordariomycetidae</taxon>
        <taxon>Thyridiales</taxon>
        <taxon>Thyridiaceae</taxon>
        <taxon>Thyridium</taxon>
    </lineage>
</organism>
<feature type="chain" id="PRO_5021350457" evidence="2">
    <location>
        <begin position="26"/>
        <end position="178"/>
    </location>
</feature>
<dbReference type="GeneID" id="41969635"/>
<dbReference type="RefSeq" id="XP_030988403.1">
    <property type="nucleotide sequence ID" value="XM_031136350.1"/>
</dbReference>
<proteinExistence type="predicted"/>
<comment type="caution">
    <text evidence="3">The sequence shown here is derived from an EMBL/GenBank/DDBJ whole genome shotgun (WGS) entry which is preliminary data.</text>
</comment>
<dbReference type="AlphaFoldDB" id="A0A507AED2"/>
<dbReference type="InParanoid" id="A0A507AED2"/>
<dbReference type="EMBL" id="SKBQ01000009">
    <property type="protein sequence ID" value="TPX06692.1"/>
    <property type="molecule type" value="Genomic_DNA"/>
</dbReference>
<dbReference type="Proteomes" id="UP000319257">
    <property type="component" value="Unassembled WGS sequence"/>
</dbReference>
<feature type="signal peptide" evidence="2">
    <location>
        <begin position="1"/>
        <end position="25"/>
    </location>
</feature>
<reference evidence="3 4" key="1">
    <citation type="submission" date="2019-06" db="EMBL/GenBank/DDBJ databases">
        <title>Draft genome sequence of the filamentous fungus Phialemoniopsis curvata isolated from diesel fuel.</title>
        <authorList>
            <person name="Varaljay V.A."/>
            <person name="Lyon W.J."/>
            <person name="Crouch A.L."/>
            <person name="Drake C.E."/>
            <person name="Hollomon J.M."/>
            <person name="Nadeau L.J."/>
            <person name="Nunn H.S."/>
            <person name="Stevenson B.S."/>
            <person name="Bojanowski C.L."/>
            <person name="Crookes-Goodson W.J."/>
        </authorList>
    </citation>
    <scope>NUCLEOTIDE SEQUENCE [LARGE SCALE GENOMIC DNA]</scope>
    <source>
        <strain evidence="3 4">D216</strain>
    </source>
</reference>
<name>A0A507AED2_9PEZI</name>
<evidence type="ECO:0000256" key="2">
    <source>
        <dbReference type="SAM" id="SignalP"/>
    </source>
</evidence>
<feature type="compositionally biased region" description="Pro residues" evidence="1">
    <location>
        <begin position="82"/>
        <end position="100"/>
    </location>
</feature>
<evidence type="ECO:0000313" key="3">
    <source>
        <dbReference type="EMBL" id="TPX06692.1"/>
    </source>
</evidence>
<keyword evidence="4" id="KW-1185">Reference proteome</keyword>
<accession>A0A507AED2</accession>